<gene>
    <name evidence="3" type="ORF">WH50_01675</name>
</gene>
<proteinExistence type="inferred from homology"/>
<dbReference type="CDD" id="cd11599">
    <property type="entry name" value="HDAC_classII_2"/>
    <property type="match status" value="1"/>
</dbReference>
<comment type="caution">
    <text evidence="3">The sequence shown here is derived from an EMBL/GenBank/DDBJ whole genome shotgun (WGS) entry which is preliminary data.</text>
</comment>
<sequence>MSTAFISHTDCELHDLGPDHPESPIRLKAIMHQLNRSGLLGELQTHNAVHVLPEQILLAHTPLHVRRLELKLPQEGVIWTDDDTALCPKSLHAASLAAGASILATNRVLSGKNRNAFCAIRPPGHHAEHNLAMGFCFYNNIAIAALHALQHEAINRVAIFDFDVHQGNGTVDIFKDNPAVLFCSTFQHPFYPGRYNDLERPNIINCPLPAFADGEAFRRAFSERCLPALEAHAPDMIFISAGFDAHWNDPMADMRLNEEDYLWITRQLMALADRYSQGRIVSILEGGYNPTALAYSVQAHLEGLLGG</sequence>
<evidence type="ECO:0000256" key="1">
    <source>
        <dbReference type="ARBA" id="ARBA00005947"/>
    </source>
</evidence>
<dbReference type="PANTHER" id="PTHR10625">
    <property type="entry name" value="HISTONE DEACETYLASE HDAC1-RELATED"/>
    <property type="match status" value="1"/>
</dbReference>
<dbReference type="Gene3D" id="3.40.800.20">
    <property type="entry name" value="Histone deacetylase domain"/>
    <property type="match status" value="1"/>
</dbReference>
<keyword evidence="4" id="KW-1185">Reference proteome</keyword>
<evidence type="ECO:0000259" key="2">
    <source>
        <dbReference type="Pfam" id="PF00850"/>
    </source>
</evidence>
<dbReference type="PRINTS" id="PR01270">
    <property type="entry name" value="HDASUPER"/>
</dbReference>
<organism evidence="3 4">
    <name type="scientific">Pokkaliibacter plantistimulans</name>
    <dbReference type="NCBI Taxonomy" id="1635171"/>
    <lineage>
        <taxon>Bacteria</taxon>
        <taxon>Pseudomonadati</taxon>
        <taxon>Pseudomonadota</taxon>
        <taxon>Gammaproteobacteria</taxon>
        <taxon>Oceanospirillales</taxon>
        <taxon>Balneatrichaceae</taxon>
        <taxon>Pokkaliibacter</taxon>
    </lineage>
</organism>
<dbReference type="EMBL" id="LAPT01000005">
    <property type="protein sequence ID" value="PXF32889.1"/>
    <property type="molecule type" value="Genomic_DNA"/>
</dbReference>
<accession>A0ABX5M1X1</accession>
<dbReference type="InterPro" id="IPR023696">
    <property type="entry name" value="Ureohydrolase_dom_sf"/>
</dbReference>
<dbReference type="RefSeq" id="WP_110185753.1">
    <property type="nucleotide sequence ID" value="NZ_CP177354.1"/>
</dbReference>
<dbReference type="Proteomes" id="UP000248090">
    <property type="component" value="Unassembled WGS sequence"/>
</dbReference>
<dbReference type="InterPro" id="IPR037138">
    <property type="entry name" value="His_deacetylse_dom_sf"/>
</dbReference>
<dbReference type="PANTHER" id="PTHR10625:SF10">
    <property type="entry name" value="HISTONE DEACETYLASE HDAC1"/>
    <property type="match status" value="1"/>
</dbReference>
<evidence type="ECO:0000313" key="3">
    <source>
        <dbReference type="EMBL" id="PXF32889.1"/>
    </source>
</evidence>
<name>A0ABX5M1X1_9GAMM</name>
<dbReference type="SUPFAM" id="SSF52768">
    <property type="entry name" value="Arginase/deacetylase"/>
    <property type="match status" value="1"/>
</dbReference>
<dbReference type="InterPro" id="IPR000286">
    <property type="entry name" value="HDACs"/>
</dbReference>
<dbReference type="InterPro" id="IPR023801">
    <property type="entry name" value="His_deacetylse_dom"/>
</dbReference>
<comment type="similarity">
    <text evidence="1">Belongs to the histone deacetylase family.</text>
</comment>
<reference evidence="3 4" key="1">
    <citation type="submission" date="2015-03" db="EMBL/GenBank/DDBJ databases">
        <authorList>
            <person name="Krishnan R."/>
            <person name="Midha S."/>
            <person name="Patil P.B."/>
            <person name="Rameshkumar N."/>
        </authorList>
    </citation>
    <scope>NUCLEOTIDE SEQUENCE [LARGE SCALE GENOMIC DNA]</scope>
    <source>
        <strain evidence="3 4">L1E11</strain>
    </source>
</reference>
<evidence type="ECO:0000313" key="4">
    <source>
        <dbReference type="Proteomes" id="UP000248090"/>
    </source>
</evidence>
<feature type="domain" description="Histone deacetylase" evidence="2">
    <location>
        <begin position="20"/>
        <end position="303"/>
    </location>
</feature>
<protein>
    <submittedName>
        <fullName evidence="3">Deacetylase</fullName>
    </submittedName>
</protein>
<dbReference type="Pfam" id="PF00850">
    <property type="entry name" value="Hist_deacetyl"/>
    <property type="match status" value="1"/>
</dbReference>